<sequence>MCWAGSRADLDKQTARIVTMAHPSQANNPKFLSLRWPLATHYPSCLASLRLNQTSPLFDLVSLRSLPTETLEDDDGNGPPCGYAGCRPSHSYPHGRILIYFDLLKWYNNNDLICRVSLEGRLVCCFRF</sequence>
<evidence type="ECO:0000313" key="2">
    <source>
        <dbReference type="Proteomes" id="UP000000768"/>
    </source>
</evidence>
<reference evidence="1 2" key="1">
    <citation type="journal article" date="2009" name="Nature">
        <title>The Sorghum bicolor genome and the diversification of grasses.</title>
        <authorList>
            <person name="Paterson A.H."/>
            <person name="Bowers J.E."/>
            <person name="Bruggmann R."/>
            <person name="Dubchak I."/>
            <person name="Grimwood J."/>
            <person name="Gundlach H."/>
            <person name="Haberer G."/>
            <person name="Hellsten U."/>
            <person name="Mitros T."/>
            <person name="Poliakov A."/>
            <person name="Schmutz J."/>
            <person name="Spannagl M."/>
            <person name="Tang H."/>
            <person name="Wang X."/>
            <person name="Wicker T."/>
            <person name="Bharti A.K."/>
            <person name="Chapman J."/>
            <person name="Feltus F.A."/>
            <person name="Gowik U."/>
            <person name="Grigoriev I.V."/>
            <person name="Lyons E."/>
            <person name="Maher C.A."/>
            <person name="Martis M."/>
            <person name="Narechania A."/>
            <person name="Otillar R.P."/>
            <person name="Penning B.W."/>
            <person name="Salamov A.A."/>
            <person name="Wang Y."/>
            <person name="Zhang L."/>
            <person name="Carpita N.C."/>
            <person name="Freeling M."/>
            <person name="Gingle A.R."/>
            <person name="Hash C.T."/>
            <person name="Keller B."/>
            <person name="Klein P."/>
            <person name="Kresovich S."/>
            <person name="McCann M.C."/>
            <person name="Ming R."/>
            <person name="Peterson D.G."/>
            <person name="Mehboob-ur-Rahman"/>
            <person name="Ware D."/>
            <person name="Westhoff P."/>
            <person name="Mayer K.F."/>
            <person name="Messing J."/>
            <person name="Rokhsar D.S."/>
        </authorList>
    </citation>
    <scope>NUCLEOTIDE SEQUENCE [LARGE SCALE GENOMIC DNA]</scope>
    <source>
        <strain evidence="2">cv. BTx623</strain>
    </source>
</reference>
<accession>A0A1B6Q137</accession>
<dbReference type="InParanoid" id="A0A1B6Q137"/>
<evidence type="ECO:0000313" key="1">
    <source>
        <dbReference type="EMBL" id="KXG31629.1"/>
    </source>
</evidence>
<proteinExistence type="predicted"/>
<dbReference type="EMBL" id="CM000762">
    <property type="protein sequence ID" value="KXG31629.1"/>
    <property type="molecule type" value="Genomic_DNA"/>
</dbReference>
<keyword evidence="2" id="KW-1185">Reference proteome</keyword>
<gene>
    <name evidence="1" type="ORF">SORBI_3003G032700</name>
</gene>
<dbReference type="Gramene" id="KXG31629">
    <property type="protein sequence ID" value="KXG31629"/>
    <property type="gene ID" value="SORBI_3003G032700"/>
</dbReference>
<dbReference type="Proteomes" id="UP000000768">
    <property type="component" value="Chromosome 3"/>
</dbReference>
<dbReference type="AlphaFoldDB" id="A0A1B6Q137"/>
<protein>
    <submittedName>
        <fullName evidence="1">Uncharacterized protein</fullName>
    </submittedName>
</protein>
<name>A0A1B6Q137_SORBI</name>
<organism evidence="1 2">
    <name type="scientific">Sorghum bicolor</name>
    <name type="common">Sorghum</name>
    <name type="synonym">Sorghum vulgare</name>
    <dbReference type="NCBI Taxonomy" id="4558"/>
    <lineage>
        <taxon>Eukaryota</taxon>
        <taxon>Viridiplantae</taxon>
        <taxon>Streptophyta</taxon>
        <taxon>Embryophyta</taxon>
        <taxon>Tracheophyta</taxon>
        <taxon>Spermatophyta</taxon>
        <taxon>Magnoliopsida</taxon>
        <taxon>Liliopsida</taxon>
        <taxon>Poales</taxon>
        <taxon>Poaceae</taxon>
        <taxon>PACMAD clade</taxon>
        <taxon>Panicoideae</taxon>
        <taxon>Andropogonodae</taxon>
        <taxon>Andropogoneae</taxon>
        <taxon>Sorghinae</taxon>
        <taxon>Sorghum</taxon>
    </lineage>
</organism>
<reference evidence="2" key="2">
    <citation type="journal article" date="2018" name="Plant J.">
        <title>The Sorghum bicolor reference genome: improved assembly, gene annotations, a transcriptome atlas, and signatures of genome organization.</title>
        <authorList>
            <person name="McCormick R.F."/>
            <person name="Truong S.K."/>
            <person name="Sreedasyam A."/>
            <person name="Jenkins J."/>
            <person name="Shu S."/>
            <person name="Sims D."/>
            <person name="Kennedy M."/>
            <person name="Amirebrahimi M."/>
            <person name="Weers B.D."/>
            <person name="McKinley B."/>
            <person name="Mattison A."/>
            <person name="Morishige D.T."/>
            <person name="Grimwood J."/>
            <person name="Schmutz J."/>
            <person name="Mullet J.E."/>
        </authorList>
    </citation>
    <scope>NUCLEOTIDE SEQUENCE [LARGE SCALE GENOMIC DNA]</scope>
    <source>
        <strain evidence="2">cv. BTx623</strain>
    </source>
</reference>